<evidence type="ECO:0000256" key="2">
    <source>
        <dbReference type="SAM" id="MobiDB-lite"/>
    </source>
</evidence>
<keyword evidence="1" id="KW-0813">Transport</keyword>
<feature type="compositionally biased region" description="Polar residues" evidence="2">
    <location>
        <begin position="996"/>
        <end position="1021"/>
    </location>
</feature>
<evidence type="ECO:0000313" key="4">
    <source>
        <dbReference type="EnsemblMetazoa" id="XP_038051923.1"/>
    </source>
</evidence>
<dbReference type="GeneID" id="119724784"/>
<organism evidence="4 5">
    <name type="scientific">Patiria miniata</name>
    <name type="common">Bat star</name>
    <name type="synonym">Asterina miniata</name>
    <dbReference type="NCBI Taxonomy" id="46514"/>
    <lineage>
        <taxon>Eukaryota</taxon>
        <taxon>Metazoa</taxon>
        <taxon>Echinodermata</taxon>
        <taxon>Eleutherozoa</taxon>
        <taxon>Asterozoa</taxon>
        <taxon>Asteroidea</taxon>
        <taxon>Valvatacea</taxon>
        <taxon>Valvatida</taxon>
        <taxon>Asterinidae</taxon>
        <taxon>Patiria</taxon>
    </lineage>
</organism>
<feature type="compositionally biased region" description="Basic and acidic residues" evidence="2">
    <location>
        <begin position="1026"/>
        <end position="1037"/>
    </location>
</feature>
<dbReference type="CTD" id="157680"/>
<evidence type="ECO:0000256" key="1">
    <source>
        <dbReference type="ARBA" id="ARBA00022448"/>
    </source>
</evidence>
<dbReference type="EnsemblMetazoa" id="XM_038195995.1">
    <property type="protein sequence ID" value="XP_038051923.1"/>
    <property type="gene ID" value="LOC119724784"/>
</dbReference>
<feature type="region of interest" description="Disordered" evidence="2">
    <location>
        <begin position="1521"/>
        <end position="1544"/>
    </location>
</feature>
<dbReference type="OMA" id="SFYMPRI"/>
<feature type="region of interest" description="Disordered" evidence="2">
    <location>
        <begin position="4066"/>
        <end position="4087"/>
    </location>
</feature>
<dbReference type="PANTHER" id="PTHR12517:SF0">
    <property type="entry name" value="INTERMEMBRANE LIPID TRANSFER PROTEIN VPS13B"/>
    <property type="match status" value="1"/>
</dbReference>
<feature type="region of interest" description="Disordered" evidence="2">
    <location>
        <begin position="1252"/>
        <end position="1294"/>
    </location>
</feature>
<dbReference type="InterPro" id="IPR039782">
    <property type="entry name" value="VPS13B"/>
</dbReference>
<dbReference type="Proteomes" id="UP000887568">
    <property type="component" value="Unplaced"/>
</dbReference>
<proteinExistence type="predicted"/>
<feature type="compositionally biased region" description="Polar residues" evidence="2">
    <location>
        <begin position="1787"/>
        <end position="1802"/>
    </location>
</feature>
<feature type="compositionally biased region" description="Polar residues" evidence="2">
    <location>
        <begin position="1256"/>
        <end position="1275"/>
    </location>
</feature>
<dbReference type="EnsemblMetazoa" id="XM_038195996.1">
    <property type="protein sequence ID" value="XP_038051924.1"/>
    <property type="gene ID" value="LOC119724784"/>
</dbReference>
<reference evidence="4" key="1">
    <citation type="submission" date="2022-11" db="UniProtKB">
        <authorList>
            <consortium name="EnsemblMetazoa"/>
        </authorList>
    </citation>
    <scope>IDENTIFICATION</scope>
</reference>
<dbReference type="PROSITE" id="PS00289">
    <property type="entry name" value="PTX_1"/>
    <property type="match status" value="1"/>
</dbReference>
<feature type="region of interest" description="Disordered" evidence="2">
    <location>
        <begin position="529"/>
        <end position="549"/>
    </location>
</feature>
<keyword evidence="5" id="KW-1185">Reference proteome</keyword>
<dbReference type="Pfam" id="PF12624">
    <property type="entry name" value="VPS13_N"/>
    <property type="match status" value="1"/>
</dbReference>
<name>A0A913ZJF9_PATMI</name>
<feature type="region of interest" description="Disordered" evidence="2">
    <location>
        <begin position="2088"/>
        <end position="2107"/>
    </location>
</feature>
<dbReference type="PANTHER" id="PTHR12517">
    <property type="entry name" value="VACUOLAR PROTEIN SORTING-ASSOCIATED PROTEIN 13B"/>
    <property type="match status" value="1"/>
</dbReference>
<evidence type="ECO:0000313" key="5">
    <source>
        <dbReference type="Proteomes" id="UP000887568"/>
    </source>
</evidence>
<accession>A0A913ZJF9</accession>
<evidence type="ECO:0000259" key="3">
    <source>
        <dbReference type="Pfam" id="PF12624"/>
    </source>
</evidence>
<dbReference type="OrthoDB" id="445152at2759"/>
<dbReference type="InterPro" id="IPR030476">
    <property type="entry name" value="Pentaxin_CS"/>
</dbReference>
<sequence length="4152" mass="460030">MLESYISPFLLGYVDKYIKNLKPEDLQLSLWGGDLVLNKLDLRLDVLEQELNLPLTFVSGHIHELRIHVPWTRLGYEPVVITINTIECALKLRDEGYDEHDSASSKSSLVSKTKTDVAIKAKQKYEKQDRDLPPGYVQSLMNRVINNVTLVIKNLILKYVEDDIVLSVNVKSAESFAVNADWQSAFTELSLPELVLRRVCEFSDLTVCLDKRNASGKIEIYQEPMVYRCAVSLRMQMTYASLNAKRPSVVKMNVYCEELDMSLSDTQLPMFLRLLQLLVALYYGTLDQGNKLGESGDQTAAIEAIKADTKPDPTRPEGSSSEGWASWAWSYVPELLYYEEDEDQMGGSKRREKRPDPILSVGLYCNRARITFKLTKEISTNHPVYSTPSSKLETYPLLRMELSGSAIEILMQGEEFFVHQMGFSYITASVMGDCVCGLVTNDDEQAPGEFNPSSCFLTCGTPDYNQKRTKYLTNSLFDENCPENRQQRAPFILDWDTHQDTYSEALATQRFGAVWTDYLFVAEMMGNKNASDSSSRSSHHSADDSDPIFDMKETSSKRFLFNPAKLVVGSDVVHRLMKFVECAADHEYEPYSIPQPEIVDENRPSATPEQVTTLEDWVPSRSTHLTLLNLQILFPSAQHPYYSSSKSPSTTKQGMSFQETPSVPTLCLQTDRIDFQSTEPMYARRLIQPVSKLPINSRSSKLMYHCYSHKYYKIFGCQFGLTFIDPSSDLSPPILPIMPSWSAALYHKELVLPMYWKDKSLIHSELMLELPSISCNATKAQCLLMLHICNSWTSRQPEVEAARLAGTSLLEDVFKPSVKAFPSGQPVLQASLNSLEVKFTQTRLTQAMSGTLSQAQITVQALDQGRASDTPLFHGPVDTSDLHHHKSFMKQQSSQSQLDAVDLITFTIQIPRSSDSDNTSEVSCGVFLLDLQGTAVCVDPIIYTWLLYQPRGQVRSKVTEEASSRKNQRSVRKQHSSEGSSSVQRVKPTSPDKIKSSQPIQRQSSTVSQQTPNPLAQQPRSLDTAEESKMADKDKQTDREKLLEKLWLVVKQLTVQVDMQTCFIALPTDHLTFGPDVTSIPQCIQQGMLGNSPPETVVLSLPVVKVTSLNHQMILALQEIPLDRKDLPPDTGEKLPWSVKASNFSMYTIHSDEGPYYLLKPLVLSATVGVTSSHSGRAAKARPGLGLCVHADMQEIQMACSKSQVTLACTLLNQALSNKSKLIEVFNSSYGISTQTASVPIIPASPSKSAPRVLSSVASSGQPDNQETTTLSLSSPAEVPVSPQGLAPPDQEDSSDTVKLSLWLQLTLQKFCFSLYGGAPPMKISCEVEDLTTSFDFQDVYSKVTCKVGSLNVNHYTQNNGSWQCGPFCGVLFSCTDIITHNTSIRGLRLRPHSHSAPRPFNPFAAPHATKPSDAKSHGFLSATWTMAQGRSLVQKLSGKVKESKKSSSQEITLSRQRFIHEIVVAVQPFDVMLWCPLYVSMLDIFSTVNILDVAQSTADISGIGPKQRPAMPQFQREISTTSIRSPSDSQQKRTASLKSASTPNQEWLSSRNLPLIYIDCKEVRIFAPTKEPRLLGETKGQEDETIAMETQDTFLLQVNSVCLRPHADNPLQRLVLKKEIFRRAVQAGTTQTPGSDVEDRQYQLDVNDLSVSVALWDQIQACCDQGKGKGESEIDGMPHSQNPALEWNTDAIQSPTPREVSLLPLVVGIDIRFVASPAIIIDKAHGASDKHRSSPVTVCGHSIEVDFTSDMTFYLSTGQVCLLQTLVQDNFLSLMKIGNLMENQPSQRLESTHQMMSSVQTGKLPKTREMNSDARHKGKKSSPPVDSGLGSEDSTQAGVKGQKLKVAMQEIPVPISVQKIPSSSSAQAQKAKKVSKSSNFTPIDALITAGKVSVFLYSCINSAEENLAQVHDQERNESLPTIEEGRTELQPFLFVTVMQPSAVLSLEHQQQRAELTIYDLTVEGASLKNATRELSGDEPLPNPADFTVPWFETCPGEPHPKTGVRPALVTFTVNDCLSNQASAKVKIARPAKVSFSLAKVDEAVEFIRRLTPPKSIQISAQPVAEKDALSQGGAVLIPVLPHYPPVVGHGNRRPSSQSHHSSTHSDALDVLSRVKSVSMEMTEFVVVMATIPDSEYPHVVCSFGDCQGAINLQNNNGIVSEIQAKLRLDQLLLKTSIRNKTRPLIGPFNLSMDAKSHWTAHGGSAADRSMNRVTAGVSLGHVTVFLGQEHLNCVALMQRHVTEYLNQCGQEQDKTFVKAKESSPSQHAPVFLLKDVISQQPDRHYKDDLRAGAFRYISDGDGVGLSPKPNEIVFASLALQDSTKGHWGSMTWCYPEPRILTHVSVTPIPLHQAGAADSEPTAEEEVPCTLEYWDDLRQDFCVYRQLYVSEMHSYHLSLPASSDKTSRQAVASLWRVVLNSVAKDSDDEPLSPQNHPGLIISPTALAASMRVDSSFSAHLLPVVSLGFKMECMEVRLAHHTDTLGKAQPKWLEPFVSDNLSPADQEFMVIRLDTSDLYLNHWSSAQANTQLQMSTTVQCDILTYRNLTMATLLHPMRASATVDTTWGQNVEGHVDLGSVKVSVGQEAVHSLNMAAQAISQVNSAGKEHLLFSNYAICNDTDETLRFGQVHTDESIVLQSRKGHEYSWRTHKHHRQRLHVCIEGWRNWRWSEPFSLDEERTIVRTLQHKDQTATLFIKIKKISALQKQVIFCGQHFFTNALSLDLEIQLIRLARIGSQVIDAKHFHTLSANSSLPSLTCSSSDITGVRVKLNKEGGDWSEQFAISGEMSREQSVLKVSDQDGVHHYMWCRIFTEEHENHVQRLVLFSPLFVVRCHLPWPMIMNIQSTKPHDLKVVQVKGQGSDQSLYRFAPNAWHNLTFQLGLDSSPSNPPITINTDMIDELSLGLSKDSDDASPVTMETIAKQCQHPNMMEAWPYNHIDYESTKSFNCTLRNTEVPSGTHSLAPNATPDMVTMDTTYKPNTDLQVTTTRLSRNLNTIMVDVLPWCLMVNETDLDIDVMEDGSKTLFLQKGQTIAPQRFKEGFYLQLSKAKYTTSNKSKPIHLVAASVPATTHDPSTLTLISEGYIHITLSVQRMGVAQNRVVRLALRSTVKHNIRVITILPQFMLCNKSKKAVMFRAFDTIATNKVTVQDSTLQSVSVPPAVPEETYIPITQWNIPSDNQPIPSPHPTSSDTQDKSQYLSLALAKSEGTNRKTDVKDPTNQEQTHWSRWILLDISRPRIPVSVPINQIFSQASPKTTSTTETIATQPFVNLLAEQEGVMYVTIDDDPVARVTIANACSYPLHFGQTPFHETEQLEVLEQHSPVPSIPIILPHCLVHYDLHRPLPSADGGQRSYTPSLHLCLGSFLGLAISLEEPRGQQRQHREEKQSKYSWSEAIQLATDNRERSEIVSVAGIGYVLVSSHCVGTQLQIRVDPLSMDVSKSGGRSGMQSSTEPSIRAESNTLLAFEMEHSYPEKTESSSETAMSSSSLSQLQYKFRLSAGSVVVMVMDEITDLVQSSEMLRVSIQDVLLLSYPIIESGTKSPVQQQQVQLSARACQVDNQMFKGAGKYDFAVVLCSQEESIKSGEDEVSRDGPVEELANFCHQHHTLVAQVMLESCTDLFLGLASLEVEVKPLELYLEDHFLYDLLLQVQTFIPAKSHEQNRPITSHRFPAKVRVTSCALKEPISMRQFLIQPIRLFASVHASLKLFVAVDSTPLSFRQFDSGPMFATTRQLVQALTVHYTSGALFKAGWVLGSLEILGNPAGLLRNVRSGLTDSVMLPYEGLTRGPAAFVAGVTSGTSSLLRHLSAGTLTSVTKFAASISRNLDRLTLDEDHIARREKQRRKVPDRVTDGLMQGLSGFGISLLGAIGGIADQPIKSFHQAPEVSSPTQKATGVIRGVGKGLVGVVIKPLGGAAEFVSQTGQGILHSAGLVETRSPKGECVTSLTAMATNSRLKYTWKMLHSLPNADILMDCDVTTVTFHGLQRGGCLLLTPEILFVVSSSEDTQQQAFPIFQVECVPLAGSSEGVGVKMKRPSSPTVSKKAETCSRVADFVGTIPSRPCDPLDIDPLVSSDSQSEGSSLPGGHTVEDSTGTTVYQYFLQRACYRDTFLSLFEQAKNRLLGKGFCYDETNNTGFSRFKMWHTSTKMQLEGLE</sequence>
<feature type="domain" description="Chorein N-terminal" evidence="3">
    <location>
        <begin position="1"/>
        <end position="284"/>
    </location>
</feature>
<feature type="region of interest" description="Disordered" evidence="2">
    <location>
        <begin position="3173"/>
        <end position="3196"/>
    </location>
</feature>
<dbReference type="InterPro" id="IPR026854">
    <property type="entry name" value="VPS13_N"/>
</dbReference>
<protein>
    <recommendedName>
        <fullName evidence="3">Chorein N-terminal domain-containing protein</fullName>
    </recommendedName>
</protein>
<feature type="region of interest" description="Disordered" evidence="2">
    <location>
        <begin position="1787"/>
        <end position="1842"/>
    </location>
</feature>
<dbReference type="RefSeq" id="XP_038051924.1">
    <property type="nucleotide sequence ID" value="XM_038195996.1"/>
</dbReference>
<feature type="region of interest" description="Disordered" evidence="2">
    <location>
        <begin position="958"/>
        <end position="1037"/>
    </location>
</feature>
<dbReference type="RefSeq" id="XP_038051923.1">
    <property type="nucleotide sequence ID" value="XM_038195995.1"/>
</dbReference>
<feature type="compositionally biased region" description="Basic and acidic residues" evidence="2">
    <location>
        <begin position="1807"/>
        <end position="1816"/>
    </location>
</feature>